<feature type="region of interest" description="Disordered" evidence="1">
    <location>
        <begin position="1406"/>
        <end position="1447"/>
    </location>
</feature>
<dbReference type="CDD" id="cd14498">
    <property type="entry name" value="DSP"/>
    <property type="match status" value="1"/>
</dbReference>
<feature type="region of interest" description="Disordered" evidence="1">
    <location>
        <begin position="971"/>
        <end position="1283"/>
    </location>
</feature>
<feature type="compositionally biased region" description="Acidic residues" evidence="1">
    <location>
        <begin position="321"/>
        <end position="332"/>
    </location>
</feature>
<feature type="compositionally biased region" description="Polar residues" evidence="1">
    <location>
        <begin position="1198"/>
        <end position="1214"/>
    </location>
</feature>
<feature type="compositionally biased region" description="Polar residues" evidence="1">
    <location>
        <begin position="1146"/>
        <end position="1179"/>
    </location>
</feature>
<organism evidence="3 4">
    <name type="scientific">Colletotrichum karsti</name>
    <dbReference type="NCBI Taxonomy" id="1095194"/>
    <lineage>
        <taxon>Eukaryota</taxon>
        <taxon>Fungi</taxon>
        <taxon>Dikarya</taxon>
        <taxon>Ascomycota</taxon>
        <taxon>Pezizomycotina</taxon>
        <taxon>Sordariomycetes</taxon>
        <taxon>Hypocreomycetidae</taxon>
        <taxon>Glomerellales</taxon>
        <taxon>Glomerellaceae</taxon>
        <taxon>Colletotrichum</taxon>
        <taxon>Colletotrichum boninense species complex</taxon>
    </lineage>
</organism>
<dbReference type="PANTHER" id="PTHR46588">
    <property type="entry name" value="SERINE/THREONINE/TYROSINE-INTERACTING PROTEIN"/>
    <property type="match status" value="1"/>
</dbReference>
<dbReference type="PROSITE" id="PS50056">
    <property type="entry name" value="TYR_PHOSPHATASE_2"/>
    <property type="match status" value="1"/>
</dbReference>
<evidence type="ECO:0000256" key="1">
    <source>
        <dbReference type="SAM" id="MobiDB-lite"/>
    </source>
</evidence>
<evidence type="ECO:0000313" key="3">
    <source>
        <dbReference type="EMBL" id="KAF9870317.1"/>
    </source>
</evidence>
<feature type="domain" description="Tyrosine specific protein phosphatases" evidence="2">
    <location>
        <begin position="151"/>
        <end position="230"/>
    </location>
</feature>
<accession>A0A9P6LFG7</accession>
<dbReference type="EMBL" id="JAATWM020000055">
    <property type="protein sequence ID" value="KAF9870317.1"/>
    <property type="molecule type" value="Genomic_DNA"/>
</dbReference>
<dbReference type="InterPro" id="IPR020422">
    <property type="entry name" value="TYR_PHOSPHATASE_DUAL_dom"/>
</dbReference>
<feature type="region of interest" description="Disordered" evidence="1">
    <location>
        <begin position="1556"/>
        <end position="1588"/>
    </location>
</feature>
<feature type="compositionally biased region" description="Basic residues" evidence="1">
    <location>
        <begin position="1099"/>
        <end position="1109"/>
    </location>
</feature>
<feature type="region of interest" description="Disordered" evidence="1">
    <location>
        <begin position="1323"/>
        <end position="1389"/>
    </location>
</feature>
<comment type="caution">
    <text evidence="3">The sequence shown here is derived from an EMBL/GenBank/DDBJ whole genome shotgun (WGS) entry which is preliminary data.</text>
</comment>
<feature type="compositionally biased region" description="Basic and acidic residues" evidence="1">
    <location>
        <begin position="1135"/>
        <end position="1145"/>
    </location>
</feature>
<dbReference type="GO" id="GO:1990444">
    <property type="term" value="F:F-box domain binding"/>
    <property type="evidence" value="ECO:0007669"/>
    <property type="project" value="TreeGrafter"/>
</dbReference>
<feature type="region of interest" description="Disordered" evidence="1">
    <location>
        <begin position="1459"/>
        <end position="1489"/>
    </location>
</feature>
<dbReference type="InterPro" id="IPR000387">
    <property type="entry name" value="Tyr_Pase_dom"/>
</dbReference>
<protein>
    <recommendedName>
        <fullName evidence="2">Tyrosine specific protein phosphatases domain-containing protein</fullName>
    </recommendedName>
</protein>
<feature type="compositionally biased region" description="Low complexity" evidence="1">
    <location>
        <begin position="1429"/>
        <end position="1445"/>
    </location>
</feature>
<feature type="region of interest" description="Disordered" evidence="1">
    <location>
        <begin position="1"/>
        <end position="24"/>
    </location>
</feature>
<feature type="region of interest" description="Disordered" evidence="1">
    <location>
        <begin position="500"/>
        <end position="522"/>
    </location>
</feature>
<gene>
    <name evidence="3" type="ORF">CkaCkLH20_12164</name>
</gene>
<feature type="compositionally biased region" description="Acidic residues" evidence="1">
    <location>
        <begin position="1035"/>
        <end position="1051"/>
    </location>
</feature>
<dbReference type="GO" id="GO:0005737">
    <property type="term" value="C:cytoplasm"/>
    <property type="evidence" value="ECO:0007669"/>
    <property type="project" value="TreeGrafter"/>
</dbReference>
<feature type="compositionally biased region" description="Acidic residues" evidence="1">
    <location>
        <begin position="459"/>
        <end position="471"/>
    </location>
</feature>
<feature type="compositionally biased region" description="Polar residues" evidence="1">
    <location>
        <begin position="1266"/>
        <end position="1283"/>
    </location>
</feature>
<dbReference type="Proteomes" id="UP000781932">
    <property type="component" value="Unassembled WGS sequence"/>
</dbReference>
<feature type="compositionally biased region" description="Polar residues" evidence="1">
    <location>
        <begin position="1406"/>
        <end position="1424"/>
    </location>
</feature>
<dbReference type="GO" id="GO:0005654">
    <property type="term" value="C:nucleoplasm"/>
    <property type="evidence" value="ECO:0007669"/>
    <property type="project" value="TreeGrafter"/>
</dbReference>
<name>A0A9P6LFG7_9PEZI</name>
<evidence type="ECO:0000313" key="4">
    <source>
        <dbReference type="Proteomes" id="UP000781932"/>
    </source>
</evidence>
<reference evidence="3" key="2">
    <citation type="submission" date="2020-11" db="EMBL/GenBank/DDBJ databases">
        <title>Whole genome sequencing of Colletotrichum sp.</title>
        <authorList>
            <person name="Li H."/>
        </authorList>
    </citation>
    <scope>NUCLEOTIDE SEQUENCE</scope>
    <source>
        <strain evidence="3">CkLH20</strain>
    </source>
</reference>
<feature type="region of interest" description="Disordered" evidence="1">
    <location>
        <begin position="742"/>
        <end position="800"/>
    </location>
</feature>
<dbReference type="OrthoDB" id="10252009at2759"/>
<dbReference type="InterPro" id="IPR029021">
    <property type="entry name" value="Prot-tyrosine_phosphatase-like"/>
</dbReference>
<evidence type="ECO:0000259" key="2">
    <source>
        <dbReference type="PROSITE" id="PS50056"/>
    </source>
</evidence>
<dbReference type="GeneID" id="62167951"/>
<reference evidence="3" key="1">
    <citation type="submission" date="2020-03" db="EMBL/GenBank/DDBJ databases">
        <authorList>
            <person name="He L."/>
        </authorList>
    </citation>
    <scope>NUCLEOTIDE SEQUENCE</scope>
    <source>
        <strain evidence="3">CkLH20</strain>
    </source>
</reference>
<feature type="compositionally biased region" description="Polar residues" evidence="1">
    <location>
        <begin position="1562"/>
        <end position="1578"/>
    </location>
</feature>
<feature type="compositionally biased region" description="Polar residues" evidence="1">
    <location>
        <begin position="1334"/>
        <end position="1356"/>
    </location>
</feature>
<feature type="compositionally biased region" description="Basic and acidic residues" evidence="1">
    <location>
        <begin position="838"/>
        <end position="853"/>
    </location>
</feature>
<feature type="compositionally biased region" description="Polar residues" evidence="1">
    <location>
        <begin position="746"/>
        <end position="800"/>
    </location>
</feature>
<dbReference type="SMART" id="SM00195">
    <property type="entry name" value="DSPc"/>
    <property type="match status" value="1"/>
</dbReference>
<dbReference type="GO" id="GO:0062026">
    <property type="term" value="P:negative regulation of SCF-dependent proteasomal ubiquitin-dependent catabolic process"/>
    <property type="evidence" value="ECO:0007669"/>
    <property type="project" value="TreeGrafter"/>
</dbReference>
<keyword evidence="4" id="KW-1185">Reference proteome</keyword>
<feature type="region of interest" description="Disordered" evidence="1">
    <location>
        <begin position="838"/>
        <end position="903"/>
    </location>
</feature>
<dbReference type="Gene3D" id="3.90.190.10">
    <property type="entry name" value="Protein tyrosine phosphatase superfamily"/>
    <property type="match status" value="1"/>
</dbReference>
<dbReference type="InterPro" id="IPR052449">
    <property type="entry name" value="STYX-Interacting_Phosphatase"/>
</dbReference>
<dbReference type="RefSeq" id="XP_038739778.1">
    <property type="nucleotide sequence ID" value="XM_038894877.1"/>
</dbReference>
<dbReference type="SUPFAM" id="SSF52799">
    <property type="entry name" value="(Phosphotyrosine protein) phosphatases II"/>
    <property type="match status" value="1"/>
</dbReference>
<sequence>MTEGVSSAVRAAPYSHRPPSPPYIPIPMTLPRSNESASLKPSYDNVDSMRLTSEDLGIITRNVKQAITDRSTNWNYKARRKAQPILDFLYLGPLSVARDAEWLAKEGITMIIAARHSRVAQARLMSVDNVARQLGILVEYLDVSDNGELIRNFPEVVRKINDHLLQVYRSQALAMQQGQIVIDAANFKPGKVLIVCETGNDRSAFVVAAYVMTVYGKDMVSSVQFVSLQRFSVNFDEDGKRMLQAYEDILSAQKHVSYATRDVPRAGQLDGRTGGGKRRIEATLDEDDRQEGDGYDAFVVDRARYEDRAKFVPFIDGGETLQDEDDDNDDEYEKSGNRDEYGEAESDPGVSGRRLRRSTLSHQPGRYAEMLVAGVEKPAFTLPDPIFDPEPSRHCAFPTIELDEYPGPSELFLEARARGETGTGAHMHRQSPFAEDGLRDEQGARPALVAHLPPYESQAIDDDEEDGDPFIEDNHQSSSPPRDLIRGESFKDFNLAVTQGLDWGSPEPEPEPEPEPQLPGIYGFDRENIFHPEVEAPPDDWSKIGVGVQWVIIATLCQAYPFSVAVQKLQLTTRQITTFVQTYIRCNEKIIEWCDKIDRTPVSDLIRSAEERSMSVDYYMQLARPELPTDIMFRFQLEQARGFLRKIRHGALVEILGRWRGTSTSFVELPIHPDILDTCRSMLYRERPINLQDFRPIKERLPTPWLERLHDTTDFHNGLAHFHDYYMGPYAANPFADPFALDPNVVDTTDPQNVTQPEASSSDPSMGSTQESNEIPSRPKTSQLGQSGRAQSHASSWNADEANSFQLDQQPAPELQFTYNQASVQDPHVAESLRKNPFKRPADHHKNGTDHPDPFPTSDDPLQPANEMGPSQVASMMISRQQRKDTPRPGRSLQGPAKHGAPKVKFQGFARTVSSHGPKPFKDSASGLGSYMSLNANRGSASYTSPYLFNTPPKESVHSAQLEPRFELKMPEAARPSAEQCSFGENVPGGNGRGTEHGMDSFVNDIVTEGSNEVLPAQPQDSVPTQRSRKRAAEDSEEEYYEQDDDKDDDWVQPRKRPRKSNATEPSTRNNKKTGAAKSKATKNKKKAPEIGPDGQPIKRPRGRPRKHPRPEDVRNQSSSNVGLAGVAATGLESSSKKAASERQDSSQSLANDVHQTAESTGTEASGTHASSMSESLAPTTKAHETKKKTPIKLKLLNSNRQSSTARAPTTTAEASYDRQSHSQLAGSGLAPWQSSNSPPQFGENLASTAGGFQMPTETRAPGEVRQNQSISQTEASTYSHSRNTQYANYQEFWNDYENGKKMFHEAAMRGLMADRMMMRHNAHHAHHAHRAATTSITNVQSKPQMSSAPTTSAGKKTQKPPTRAQRAAQVSRMSGPQIRQAPPQEHAQSWAESLVLRAPVTAVTGRQSQQAVSQDPNQSSAETSMLGAPVAPSSSPQSQQARPQGPTYSLAETTVLRTPATTGPCPQGQQTPAQAHVQLSDEAPAQDPTHCWVETGMHETPITTGFSLQSQQAPTQGFAQVPAEVPAETPIQDLARDPTPLWAKTFVFDNRVNVGPEAASPANTVGWSEYGSTSTQPPHAPDATEQQTIDPNASLASDIDPELMGRMMWLRDTLANED</sequence>
<proteinExistence type="predicted"/>
<feature type="region of interest" description="Disordered" evidence="1">
    <location>
        <begin position="315"/>
        <end position="362"/>
    </location>
</feature>
<feature type="region of interest" description="Disordered" evidence="1">
    <location>
        <begin position="451"/>
        <end position="485"/>
    </location>
</feature>
<dbReference type="PANTHER" id="PTHR46588:SF1">
    <property type="entry name" value="SERINE_THREONINE_TYROSINE-INTERACTING PROTEIN"/>
    <property type="match status" value="1"/>
</dbReference>
<dbReference type="GO" id="GO:0070372">
    <property type="term" value="P:regulation of ERK1 and ERK2 cascade"/>
    <property type="evidence" value="ECO:0007669"/>
    <property type="project" value="TreeGrafter"/>
</dbReference>